<organism evidence="1 2">
    <name type="scientific">Frankliniella occidentalis</name>
    <name type="common">Western flower thrips</name>
    <name type="synonym">Euthrips occidentalis</name>
    <dbReference type="NCBI Taxonomy" id="133901"/>
    <lineage>
        <taxon>Eukaryota</taxon>
        <taxon>Metazoa</taxon>
        <taxon>Ecdysozoa</taxon>
        <taxon>Arthropoda</taxon>
        <taxon>Hexapoda</taxon>
        <taxon>Insecta</taxon>
        <taxon>Pterygota</taxon>
        <taxon>Neoptera</taxon>
        <taxon>Paraneoptera</taxon>
        <taxon>Thysanoptera</taxon>
        <taxon>Terebrantia</taxon>
        <taxon>Thripoidea</taxon>
        <taxon>Thripidae</taxon>
        <taxon>Frankliniella</taxon>
    </lineage>
</organism>
<sequence length="65" mass="6953">MSMGSRRSSRSFNWKTLFITAGSPLGLSGESVRWCASGGTYSVWCRHTCTVTTITSSTSTPSTPS</sequence>
<evidence type="ECO:0000313" key="2">
    <source>
        <dbReference type="RefSeq" id="XP_052130236.1"/>
    </source>
</evidence>
<dbReference type="AlphaFoldDB" id="A0A9C6X6X0"/>
<accession>A0A9C6X6X0</accession>
<proteinExistence type="predicted"/>
<name>A0A9C6X6X0_FRAOC</name>
<dbReference type="RefSeq" id="XP_052130236.1">
    <property type="nucleotide sequence ID" value="XM_052274276.1"/>
</dbReference>
<keyword evidence="1" id="KW-1185">Reference proteome</keyword>
<reference evidence="2" key="1">
    <citation type="submission" date="2025-08" db="UniProtKB">
        <authorList>
            <consortium name="RefSeq"/>
        </authorList>
    </citation>
    <scope>IDENTIFICATION</scope>
    <source>
        <tissue evidence="2">Whole organism</tissue>
    </source>
</reference>
<evidence type="ECO:0000313" key="1">
    <source>
        <dbReference type="Proteomes" id="UP000504606"/>
    </source>
</evidence>
<protein>
    <submittedName>
        <fullName evidence="2">Uncharacterized protein LOC127751163 isoform X2</fullName>
    </submittedName>
</protein>
<gene>
    <name evidence="2" type="primary">LOC127751163</name>
</gene>
<dbReference type="GeneID" id="127751163"/>
<dbReference type="Proteomes" id="UP000504606">
    <property type="component" value="Unplaced"/>
</dbReference>